<gene>
    <name evidence="2" type="ORF">AUL39_09800</name>
</gene>
<keyword evidence="2" id="KW-0808">Transferase</keyword>
<dbReference type="GO" id="GO:0004674">
    <property type="term" value="F:protein serine/threonine kinase activity"/>
    <property type="evidence" value="ECO:0007669"/>
    <property type="project" value="UniProtKB-KW"/>
</dbReference>
<evidence type="ECO:0000313" key="2">
    <source>
        <dbReference type="EMBL" id="KUH57957.1"/>
    </source>
</evidence>
<keyword evidence="2" id="KW-0723">Serine/threonine-protein kinase</keyword>
<dbReference type="AlphaFoldDB" id="A0A124EGM7"/>
<dbReference type="OrthoDB" id="3182846at2"/>
<sequence>MPSTSIVKLSVPAEARFARAVRMTASNLAVCCDMSVDDVEDVRMAAEEGFVYACATRPATCDIVFGLAPDGMTADFSLGDEDPDEATDPSGEPQPIDLVEVLLGAVCDDFSISEDGRTLHLSKRMDVKNA</sequence>
<protein>
    <submittedName>
        <fullName evidence="2">Serine/threonine protein kinase</fullName>
    </submittedName>
</protein>
<dbReference type="RefSeq" id="WP_059055766.1">
    <property type="nucleotide sequence ID" value="NZ_JAZHSO010000005.1"/>
</dbReference>
<keyword evidence="3" id="KW-1185">Reference proteome</keyword>
<name>A0A124EGM7_TRASO</name>
<proteinExistence type="predicted"/>
<keyword evidence="2" id="KW-0418">Kinase</keyword>
<organism evidence="2 3">
    <name type="scientific">Tractidigestivibacter scatoligenes</name>
    <name type="common">Olsenella scatoligenes</name>
    <dbReference type="NCBI Taxonomy" id="1299998"/>
    <lineage>
        <taxon>Bacteria</taxon>
        <taxon>Bacillati</taxon>
        <taxon>Actinomycetota</taxon>
        <taxon>Coriobacteriia</taxon>
        <taxon>Coriobacteriales</taxon>
        <taxon>Atopobiaceae</taxon>
        <taxon>Tractidigestivibacter</taxon>
    </lineage>
</organism>
<dbReference type="EMBL" id="LOJF01000011">
    <property type="protein sequence ID" value="KUH57957.1"/>
    <property type="molecule type" value="Genomic_DNA"/>
</dbReference>
<feature type="region of interest" description="Disordered" evidence="1">
    <location>
        <begin position="75"/>
        <end position="94"/>
    </location>
</feature>
<evidence type="ECO:0000256" key="1">
    <source>
        <dbReference type="SAM" id="MobiDB-lite"/>
    </source>
</evidence>
<dbReference type="Proteomes" id="UP000054078">
    <property type="component" value="Unassembled WGS sequence"/>
</dbReference>
<comment type="caution">
    <text evidence="2">The sequence shown here is derived from an EMBL/GenBank/DDBJ whole genome shotgun (WGS) entry which is preliminary data.</text>
</comment>
<feature type="compositionally biased region" description="Acidic residues" evidence="1">
    <location>
        <begin position="78"/>
        <end position="87"/>
    </location>
</feature>
<evidence type="ECO:0000313" key="3">
    <source>
        <dbReference type="Proteomes" id="UP000054078"/>
    </source>
</evidence>
<reference evidence="2 3" key="1">
    <citation type="submission" date="2015-12" db="EMBL/GenBank/DDBJ databases">
        <title>Draft Genome Sequence of Olsenella scatoligenes SK9K4T; a Producer of 3-Methylindole- (skatole) and 4-Methylphenol- (p-cresol) Isolated from Pig Feces.</title>
        <authorList>
            <person name="Li X."/>
            <person name="Borg B."/>
            <person name="Canibe N."/>
        </authorList>
    </citation>
    <scope>NUCLEOTIDE SEQUENCE [LARGE SCALE GENOMIC DNA]</scope>
    <source>
        <strain evidence="2 3">SK9K4</strain>
    </source>
</reference>
<accession>A0A124EGM7</accession>